<evidence type="ECO:0000313" key="7">
    <source>
        <dbReference type="EMBL" id="VDP20847.1"/>
    </source>
</evidence>
<dbReference type="Proteomes" id="UP000270296">
    <property type="component" value="Unassembled WGS sequence"/>
</dbReference>
<dbReference type="Pfam" id="PF00031">
    <property type="entry name" value="Cystatin"/>
    <property type="match status" value="1"/>
</dbReference>
<comment type="subcellular location">
    <subcellularLocation>
        <location evidence="1">Cytoplasm</location>
    </subcellularLocation>
</comment>
<reference evidence="9" key="1">
    <citation type="submission" date="2016-06" db="UniProtKB">
        <authorList>
            <consortium name="WormBaseParasite"/>
        </authorList>
    </citation>
    <scope>IDENTIFICATION</scope>
</reference>
<dbReference type="EMBL" id="UZAM01012246">
    <property type="protein sequence ID" value="VDP20847.1"/>
    <property type="molecule type" value="Genomic_DNA"/>
</dbReference>
<comment type="similarity">
    <text evidence="2">Belongs to the cystatin family.</text>
</comment>
<evidence type="ECO:0000256" key="5">
    <source>
        <dbReference type="ARBA" id="ARBA00022704"/>
    </source>
</evidence>
<dbReference type="InterPro" id="IPR046350">
    <property type="entry name" value="Cystatin_sf"/>
</dbReference>
<accession>A0A183IZJ9</accession>
<protein>
    <submittedName>
        <fullName evidence="9">Cystatin domain-containing protein</fullName>
    </submittedName>
</protein>
<feature type="domain" description="Cystatin" evidence="6">
    <location>
        <begin position="8"/>
        <end position="62"/>
    </location>
</feature>
<keyword evidence="5" id="KW-0789">Thiol protease inhibitor</keyword>
<keyword evidence="4" id="KW-0646">Protease inhibitor</keyword>
<evidence type="ECO:0000259" key="6">
    <source>
        <dbReference type="Pfam" id="PF00031"/>
    </source>
</evidence>
<dbReference type="InterPro" id="IPR000010">
    <property type="entry name" value="Cystatin_dom"/>
</dbReference>
<sequence length="116" mass="13281">MSDEMLCGGTAPAREPTPDEIKLVNEIKSEVEAKTGKKYDIFEPVSIRTQPVAGVNYFVKVRTLTVIAVLNAIRLCTVRVGDNSYLHLRIFWDLQHKTHLHGVKEELKEHDELEYF</sequence>
<reference evidence="7 8" key="2">
    <citation type="submission" date="2018-11" db="EMBL/GenBank/DDBJ databases">
        <authorList>
            <consortium name="Pathogen Informatics"/>
        </authorList>
    </citation>
    <scope>NUCLEOTIDE SEQUENCE [LARGE SCALE GENOMIC DNA]</scope>
</reference>
<dbReference type="OrthoDB" id="2429551at2759"/>
<keyword evidence="8" id="KW-1185">Reference proteome</keyword>
<name>A0A183IZJ9_9BILA</name>
<dbReference type="PANTHER" id="PTHR11414">
    <property type="entry name" value="CYSTATIN FAMILY MEMBER"/>
    <property type="match status" value="1"/>
</dbReference>
<dbReference type="InterPro" id="IPR001713">
    <property type="entry name" value="Prot_inh_stefin"/>
</dbReference>
<evidence type="ECO:0000313" key="8">
    <source>
        <dbReference type="Proteomes" id="UP000270296"/>
    </source>
</evidence>
<dbReference type="SUPFAM" id="SSF54403">
    <property type="entry name" value="Cystatin/monellin"/>
    <property type="match status" value="1"/>
</dbReference>
<dbReference type="PRINTS" id="PR00295">
    <property type="entry name" value="STEFINA"/>
</dbReference>
<evidence type="ECO:0000256" key="1">
    <source>
        <dbReference type="ARBA" id="ARBA00004496"/>
    </source>
</evidence>
<evidence type="ECO:0000256" key="2">
    <source>
        <dbReference type="ARBA" id="ARBA00009403"/>
    </source>
</evidence>
<dbReference type="GO" id="GO:0004869">
    <property type="term" value="F:cysteine-type endopeptidase inhibitor activity"/>
    <property type="evidence" value="ECO:0007669"/>
    <property type="project" value="UniProtKB-KW"/>
</dbReference>
<dbReference type="Gene3D" id="3.10.450.10">
    <property type="match status" value="1"/>
</dbReference>
<dbReference type="GO" id="GO:0005829">
    <property type="term" value="C:cytosol"/>
    <property type="evidence" value="ECO:0007669"/>
    <property type="project" value="TreeGrafter"/>
</dbReference>
<proteinExistence type="inferred from homology"/>
<evidence type="ECO:0000256" key="4">
    <source>
        <dbReference type="ARBA" id="ARBA00022690"/>
    </source>
</evidence>
<evidence type="ECO:0000256" key="3">
    <source>
        <dbReference type="ARBA" id="ARBA00022490"/>
    </source>
</evidence>
<keyword evidence="3" id="KW-0963">Cytoplasm</keyword>
<dbReference type="WBParaSite" id="SBAD_0000937301-mRNA-1">
    <property type="protein sequence ID" value="SBAD_0000937301-mRNA-1"/>
    <property type="gene ID" value="SBAD_0000937301"/>
</dbReference>
<organism evidence="9">
    <name type="scientific">Soboliphyme baturini</name>
    <dbReference type="NCBI Taxonomy" id="241478"/>
    <lineage>
        <taxon>Eukaryota</taxon>
        <taxon>Metazoa</taxon>
        <taxon>Ecdysozoa</taxon>
        <taxon>Nematoda</taxon>
        <taxon>Enoplea</taxon>
        <taxon>Dorylaimia</taxon>
        <taxon>Dioctophymatida</taxon>
        <taxon>Dioctophymatoidea</taxon>
        <taxon>Soboliphymatidae</taxon>
        <taxon>Soboliphyme</taxon>
    </lineage>
</organism>
<dbReference type="PANTHER" id="PTHR11414:SF21">
    <property type="entry name" value="CYSTATIN 14A, TANDEM DUPLICATE 1-RELATED"/>
    <property type="match status" value="1"/>
</dbReference>
<gene>
    <name evidence="7" type="ORF">SBAD_LOCUS9047</name>
</gene>
<dbReference type="AlphaFoldDB" id="A0A183IZJ9"/>
<evidence type="ECO:0000313" key="9">
    <source>
        <dbReference type="WBParaSite" id="SBAD_0000937301-mRNA-1"/>
    </source>
</evidence>